<dbReference type="Pfam" id="PF03009">
    <property type="entry name" value="GDPD"/>
    <property type="match status" value="1"/>
</dbReference>
<dbReference type="PANTHER" id="PTHR46211">
    <property type="entry name" value="GLYCEROPHOSPHORYL DIESTER PHOSPHODIESTERASE"/>
    <property type="match status" value="1"/>
</dbReference>
<dbReference type="AlphaFoldDB" id="L0A5X6"/>
<dbReference type="EMBL" id="CP003382">
    <property type="protein sequence ID" value="AFZ68567.1"/>
    <property type="molecule type" value="Genomic_DNA"/>
</dbReference>
<sequence length="233" mass="25852">MKRPLLLGHRGSPRVHRENTLASFQAARDAGLDGVELDVRRCADGTLVVHHDAALFDGRPIAQLLAHELRPHPVPTLPEVLSWAADTGAYLNVEIKYESSWPDDRVEQTATLLQQFGLQQRCIVSSFNPLILAALRQKAPSIERGFLFYKPYQWGALDGPVAVGRVLDVSALHPHWRLVTPILMTSARRHGWRVNTWTVNEEQEAARLIGLGVDALIGDLPRVLLGAAGRHLN</sequence>
<feature type="domain" description="GP-PDE" evidence="1">
    <location>
        <begin position="4"/>
        <end position="228"/>
    </location>
</feature>
<dbReference type="SUPFAM" id="SSF51695">
    <property type="entry name" value="PLC-like phosphodiesterases"/>
    <property type="match status" value="1"/>
</dbReference>
<proteinExistence type="predicted"/>
<evidence type="ECO:0000313" key="3">
    <source>
        <dbReference type="Proteomes" id="UP000010467"/>
    </source>
</evidence>
<gene>
    <name evidence="2" type="ordered locus">Deipe_3121</name>
</gene>
<accession>L0A5X6</accession>
<dbReference type="STRING" id="937777.Deipe_3121"/>
<dbReference type="Proteomes" id="UP000010467">
    <property type="component" value="Chromosome"/>
</dbReference>
<keyword evidence="3" id="KW-1185">Reference proteome</keyword>
<dbReference type="Gene3D" id="3.20.20.190">
    <property type="entry name" value="Phosphatidylinositol (PI) phosphodiesterase"/>
    <property type="match status" value="1"/>
</dbReference>
<reference evidence="3" key="1">
    <citation type="submission" date="2012-03" db="EMBL/GenBank/DDBJ databases">
        <title>Complete sequence of chromosome of Deinococcus peraridilitoris DSM 19664.</title>
        <authorList>
            <person name="Lucas S."/>
            <person name="Copeland A."/>
            <person name="Lapidus A."/>
            <person name="Glavina del Rio T."/>
            <person name="Dalin E."/>
            <person name="Tice H."/>
            <person name="Bruce D."/>
            <person name="Goodwin L."/>
            <person name="Pitluck S."/>
            <person name="Peters L."/>
            <person name="Mikhailova N."/>
            <person name="Lu M."/>
            <person name="Kyrpides N."/>
            <person name="Mavromatis K."/>
            <person name="Ivanova N."/>
            <person name="Brettin T."/>
            <person name="Detter J.C."/>
            <person name="Han C."/>
            <person name="Larimer F."/>
            <person name="Land M."/>
            <person name="Hauser L."/>
            <person name="Markowitz V."/>
            <person name="Cheng J.-F."/>
            <person name="Hugenholtz P."/>
            <person name="Woyke T."/>
            <person name="Wu D."/>
            <person name="Pukall R."/>
            <person name="Steenblock K."/>
            <person name="Brambilla E."/>
            <person name="Klenk H.-P."/>
            <person name="Eisen J.A."/>
        </authorList>
    </citation>
    <scope>NUCLEOTIDE SEQUENCE [LARGE SCALE GENOMIC DNA]</scope>
    <source>
        <strain evidence="3">DSM 19664 / LMG 22246 / CIP 109416 / KR-200</strain>
    </source>
</reference>
<organism evidence="2 3">
    <name type="scientific">Deinococcus peraridilitoris (strain DSM 19664 / LMG 22246 / CIP 109416 / KR-200)</name>
    <dbReference type="NCBI Taxonomy" id="937777"/>
    <lineage>
        <taxon>Bacteria</taxon>
        <taxon>Thermotogati</taxon>
        <taxon>Deinococcota</taxon>
        <taxon>Deinococci</taxon>
        <taxon>Deinococcales</taxon>
        <taxon>Deinococcaceae</taxon>
        <taxon>Deinococcus</taxon>
    </lineage>
</organism>
<protein>
    <submittedName>
        <fullName evidence="2">Glycerophosphoryl diester phosphodiesterase</fullName>
    </submittedName>
</protein>
<dbReference type="PANTHER" id="PTHR46211:SF1">
    <property type="entry name" value="GLYCEROPHOSPHODIESTER PHOSPHODIESTERASE, CYTOPLASMIC"/>
    <property type="match status" value="1"/>
</dbReference>
<dbReference type="eggNOG" id="COG0584">
    <property type="taxonomic scope" value="Bacteria"/>
</dbReference>
<evidence type="ECO:0000259" key="1">
    <source>
        <dbReference type="PROSITE" id="PS51704"/>
    </source>
</evidence>
<dbReference type="CDD" id="cd08556">
    <property type="entry name" value="GDPD"/>
    <property type="match status" value="1"/>
</dbReference>
<dbReference type="InterPro" id="IPR017946">
    <property type="entry name" value="PLC-like_Pdiesterase_TIM-brl"/>
</dbReference>
<evidence type="ECO:0000313" key="2">
    <source>
        <dbReference type="EMBL" id="AFZ68567.1"/>
    </source>
</evidence>
<dbReference type="HOGENOM" id="CLU_030006_3_3_0"/>
<dbReference type="GO" id="GO:0008081">
    <property type="term" value="F:phosphoric diester hydrolase activity"/>
    <property type="evidence" value="ECO:0007669"/>
    <property type="project" value="InterPro"/>
</dbReference>
<dbReference type="PROSITE" id="PS51704">
    <property type="entry name" value="GP_PDE"/>
    <property type="match status" value="1"/>
</dbReference>
<dbReference type="InterPro" id="IPR030395">
    <property type="entry name" value="GP_PDE_dom"/>
</dbReference>
<name>L0A5X6_DEIPD</name>
<dbReference type="KEGG" id="dpd:Deipe_3121"/>
<dbReference type="GO" id="GO:0006629">
    <property type="term" value="P:lipid metabolic process"/>
    <property type="evidence" value="ECO:0007669"/>
    <property type="project" value="InterPro"/>
</dbReference>
<dbReference type="RefSeq" id="WP_015236865.1">
    <property type="nucleotide sequence ID" value="NC_019793.1"/>
</dbReference>
<dbReference type="PATRIC" id="fig|937777.3.peg.3133"/>